<gene>
    <name evidence="11" type="ORF">POL68_09580</name>
</gene>
<protein>
    <recommendedName>
        <fullName evidence="3 10">Beta-glucosidase</fullName>
        <ecNumber evidence="3 10">3.2.1.21</ecNumber>
    </recommendedName>
</protein>
<evidence type="ECO:0000256" key="6">
    <source>
        <dbReference type="ARBA" id="ARBA00023277"/>
    </source>
</evidence>
<dbReference type="InterPro" id="IPR033132">
    <property type="entry name" value="GH_1_N_CS"/>
</dbReference>
<keyword evidence="7 10" id="KW-0326">Glycosidase</keyword>
<keyword evidence="6" id="KW-0119">Carbohydrate metabolism</keyword>
<comment type="similarity">
    <text evidence="2 10">Belongs to the glycosyl hydrolase 1 family.</text>
</comment>
<dbReference type="PROSITE" id="PS00572">
    <property type="entry name" value="GLYCOSYL_HYDROL_F1_1"/>
    <property type="match status" value="1"/>
</dbReference>
<evidence type="ECO:0000256" key="2">
    <source>
        <dbReference type="ARBA" id="ARBA00010838"/>
    </source>
</evidence>
<keyword evidence="12" id="KW-1185">Reference proteome</keyword>
<dbReference type="PRINTS" id="PR00131">
    <property type="entry name" value="GLHYDRLASE1"/>
</dbReference>
<dbReference type="InterPro" id="IPR017853">
    <property type="entry name" value="GH"/>
</dbReference>
<keyword evidence="5" id="KW-0136">Cellulose degradation</keyword>
<feature type="active site" description="Nucleophile" evidence="9">
    <location>
        <position position="361"/>
    </location>
</feature>
<evidence type="ECO:0000256" key="7">
    <source>
        <dbReference type="ARBA" id="ARBA00023295"/>
    </source>
</evidence>
<comment type="catalytic activity">
    <reaction evidence="1 10">
        <text>Hydrolysis of terminal, non-reducing beta-D-glucosyl residues with release of beta-D-glucose.</text>
        <dbReference type="EC" id="3.2.1.21"/>
    </reaction>
</comment>
<evidence type="ECO:0000313" key="12">
    <source>
        <dbReference type="Proteomes" id="UP001221838"/>
    </source>
</evidence>
<proteinExistence type="inferred from homology"/>
<evidence type="ECO:0000256" key="10">
    <source>
        <dbReference type="RuleBase" id="RU361175"/>
    </source>
</evidence>
<dbReference type="NCBIfam" id="TIGR03356">
    <property type="entry name" value="BGL"/>
    <property type="match status" value="1"/>
</dbReference>
<dbReference type="Pfam" id="PF00232">
    <property type="entry name" value="Glyco_hydro_1"/>
    <property type="match status" value="1"/>
</dbReference>
<sequence>MTNISFPKEFAWGVATSSYQIEGAASEDGRSESIWDRFSKTPGKVNDGTNGDVACDHYHRFRDDIALMKSLGIKHYRFSVAWPRILPAGRGKVNQAGLDFYGRLVDALLEAGIEPYATLYHWDLPQVLQDEGGWTKRSTAEAFAEYAGVVARFLGNRVKKWITHNEPWCASMLSHQLGIHAPGLKDYRAALAASHHLLLSHGLAVPLIRAASPGAEVGITLNLTPAHPASPSAADHDAARHFDGYFNRWFLDPLFGRRYPADMVADHIAAGRLPPEGFTEVQPGDLETIAVKCDFLGINYYNRTVLRSDKVPEAENEPRQVFLAPEKDWTEMGWEVYPDGLREILVRVHLDYRPRKIYVTENGVSYSTAPGEDGRVRDEKRLAFLRDHFVAARRAMEQGAPLAGYFVWSLMDNFEWDRGYSQRFGIVWVDYKTQQRIPKDSALWYRGVIAENALTVP</sequence>
<dbReference type="EC" id="3.2.1.21" evidence="3 10"/>
<dbReference type="InterPro" id="IPR017736">
    <property type="entry name" value="Glyco_hydro_1_beta-glucosidase"/>
</dbReference>
<dbReference type="PROSITE" id="PS00653">
    <property type="entry name" value="GLYCOSYL_HYDROL_F1_2"/>
    <property type="match status" value="1"/>
</dbReference>
<evidence type="ECO:0000313" key="11">
    <source>
        <dbReference type="EMBL" id="MDC0708718.1"/>
    </source>
</evidence>
<evidence type="ECO:0000256" key="3">
    <source>
        <dbReference type="ARBA" id="ARBA00012744"/>
    </source>
</evidence>
<dbReference type="RefSeq" id="WP_272136664.1">
    <property type="nucleotide sequence ID" value="NZ_JAQNDM010000002.1"/>
</dbReference>
<dbReference type="GO" id="GO:0008422">
    <property type="term" value="F:beta-glucosidase activity"/>
    <property type="evidence" value="ECO:0007669"/>
    <property type="project" value="UniProtKB-EC"/>
</dbReference>
<dbReference type="EMBL" id="JAQNDM010000002">
    <property type="protein sequence ID" value="MDC0708718.1"/>
    <property type="molecule type" value="Genomic_DNA"/>
</dbReference>
<dbReference type="Gene3D" id="3.20.20.80">
    <property type="entry name" value="Glycosidases"/>
    <property type="match status" value="1"/>
</dbReference>
<comment type="caution">
    <text evidence="11">The sequence shown here is derived from an EMBL/GenBank/DDBJ whole genome shotgun (WGS) entry which is preliminary data.</text>
</comment>
<reference evidence="11 12" key="1">
    <citation type="submission" date="2022-11" db="EMBL/GenBank/DDBJ databases">
        <title>Minimal conservation of predation-associated metabolite biosynthetic gene clusters underscores biosynthetic potential of Myxococcota including descriptions for ten novel species: Archangium lansinium sp. nov., Myxococcus landrumus sp. nov., Nannocystis bai.</title>
        <authorList>
            <person name="Ahearne A."/>
            <person name="Stevens C."/>
            <person name="Dowd S."/>
        </authorList>
    </citation>
    <scope>NUCLEOTIDE SEQUENCE [LARGE SCALE GENOMIC DNA]</scope>
    <source>
        <strain evidence="11 12">NCWAL01</strain>
    </source>
</reference>
<dbReference type="Proteomes" id="UP001221838">
    <property type="component" value="Unassembled WGS sequence"/>
</dbReference>
<organism evidence="11 12">
    <name type="scientific">Stigmatella ashevillensis</name>
    <dbReference type="NCBI Taxonomy" id="2995309"/>
    <lineage>
        <taxon>Bacteria</taxon>
        <taxon>Pseudomonadati</taxon>
        <taxon>Myxococcota</taxon>
        <taxon>Myxococcia</taxon>
        <taxon>Myxococcales</taxon>
        <taxon>Cystobacterineae</taxon>
        <taxon>Archangiaceae</taxon>
        <taxon>Stigmatella</taxon>
    </lineage>
</organism>
<dbReference type="InterPro" id="IPR001360">
    <property type="entry name" value="Glyco_hydro_1"/>
</dbReference>
<evidence type="ECO:0000256" key="8">
    <source>
        <dbReference type="ARBA" id="ARBA00023326"/>
    </source>
</evidence>
<accession>A0ABT5D6G2</accession>
<evidence type="ECO:0000256" key="4">
    <source>
        <dbReference type="ARBA" id="ARBA00022801"/>
    </source>
</evidence>
<dbReference type="PANTHER" id="PTHR10353:SF36">
    <property type="entry name" value="LP05116P"/>
    <property type="match status" value="1"/>
</dbReference>
<evidence type="ECO:0000256" key="9">
    <source>
        <dbReference type="PROSITE-ProRule" id="PRU10055"/>
    </source>
</evidence>
<evidence type="ECO:0000256" key="1">
    <source>
        <dbReference type="ARBA" id="ARBA00000448"/>
    </source>
</evidence>
<dbReference type="InterPro" id="IPR018120">
    <property type="entry name" value="Glyco_hydro_1_AS"/>
</dbReference>
<keyword evidence="4 10" id="KW-0378">Hydrolase</keyword>
<evidence type="ECO:0000256" key="5">
    <source>
        <dbReference type="ARBA" id="ARBA00023001"/>
    </source>
</evidence>
<name>A0ABT5D6G2_9BACT</name>
<keyword evidence="8" id="KW-0624">Polysaccharide degradation</keyword>
<dbReference type="PANTHER" id="PTHR10353">
    <property type="entry name" value="GLYCOSYL HYDROLASE"/>
    <property type="match status" value="1"/>
</dbReference>
<dbReference type="SUPFAM" id="SSF51445">
    <property type="entry name" value="(Trans)glycosidases"/>
    <property type="match status" value="1"/>
</dbReference>